<dbReference type="Proteomes" id="UP000242084">
    <property type="component" value="Chromosome 1"/>
</dbReference>
<evidence type="ECO:0000256" key="1">
    <source>
        <dbReference type="ARBA" id="ARBA00004651"/>
    </source>
</evidence>
<dbReference type="SUPFAM" id="SSF144083">
    <property type="entry name" value="Magnesium transport protein CorA, transmembrane region"/>
    <property type="match status" value="1"/>
</dbReference>
<dbReference type="CDD" id="cd12831">
    <property type="entry name" value="TmCorA-like_u2"/>
    <property type="match status" value="1"/>
</dbReference>
<dbReference type="KEGG" id="sste:SAMEA4384403_0430"/>
<evidence type="ECO:0000256" key="4">
    <source>
        <dbReference type="ARBA" id="ARBA00022475"/>
    </source>
</evidence>
<protein>
    <recommendedName>
        <fullName evidence="12">Magnesium transport protein CorA</fullName>
    </recommendedName>
</protein>
<dbReference type="InterPro" id="IPR002523">
    <property type="entry name" value="MgTranspt_CorA/ZnTranspt_ZntB"/>
</dbReference>
<dbReference type="OrthoDB" id="9803416at2"/>
<dbReference type="PANTHER" id="PTHR46494">
    <property type="entry name" value="CORA FAMILY METAL ION TRANSPORTER (EUROFUNG)"/>
    <property type="match status" value="1"/>
</dbReference>
<evidence type="ECO:0000313" key="14">
    <source>
        <dbReference type="Proteomes" id="UP000242084"/>
    </source>
</evidence>
<evidence type="ECO:0000256" key="7">
    <source>
        <dbReference type="ARBA" id="ARBA00022989"/>
    </source>
</evidence>
<dbReference type="InterPro" id="IPR045863">
    <property type="entry name" value="CorA_TM1_TM2"/>
</dbReference>
<reference evidence="13 14" key="1">
    <citation type="submission" date="2017-06" db="EMBL/GenBank/DDBJ databases">
        <authorList>
            <consortium name="Pathogen Informatics"/>
        </authorList>
    </citation>
    <scope>NUCLEOTIDE SEQUENCE [LARGE SCALE GENOMIC DNA]</scope>
    <source>
        <strain evidence="13 14">NCTC13839</strain>
    </source>
</reference>
<feature type="transmembrane region" description="Helical" evidence="12">
    <location>
        <begin position="289"/>
        <end position="308"/>
    </location>
</feature>
<evidence type="ECO:0000256" key="8">
    <source>
        <dbReference type="ARBA" id="ARBA00023065"/>
    </source>
</evidence>
<keyword evidence="3 12" id="KW-0813">Transport</keyword>
<dbReference type="InterPro" id="IPR004488">
    <property type="entry name" value="Mg/Co-transport_prot_CorA"/>
</dbReference>
<keyword evidence="8 12" id="KW-0406">Ion transport</keyword>
<dbReference type="InterPro" id="IPR045861">
    <property type="entry name" value="CorA_cytoplasmic_dom"/>
</dbReference>
<keyword evidence="14" id="KW-1185">Reference proteome</keyword>
<comment type="function">
    <text evidence="11">Mediates influx of magnesium ions. Alternates between open and closed states. Activated by low cytoplasmic Mg(2+) levels. Inactive when cytoplasmic Mg(2+) levels are high.</text>
</comment>
<dbReference type="AlphaFoldDB" id="A0A239YHE2"/>
<sequence length="314" mass="37799">MIKTYYVNEYNEVKETTTPYDITEDKKWIWVDMNEPTKEESKILVDYFDFHALSIEDATLVQQRPKFKQYDGYQFLVLQALDLETLESEELDVFIGDDFIVTFHKERFEEIDTMIRKFVKEPSDYVEPKDILLNILDEIVDNYFPFIYDIEDKVFNFENRHNVDISTKALIDDTFDLRQELLLIKRTVQPMRDLVYRIREGKVLHLNEQQLFYITHINDHLMKQMEMVDSSREMTSDIRDNYISLNSFKMNNIMKILTIYSVVFMPLTLIAGIYGMNFTNMPELQWHDGYYIVLVVMLIIALIMMVFFKRKKWF</sequence>
<evidence type="ECO:0000256" key="3">
    <source>
        <dbReference type="ARBA" id="ARBA00022448"/>
    </source>
</evidence>
<dbReference type="PANTHER" id="PTHR46494:SF1">
    <property type="entry name" value="CORA FAMILY METAL ION TRANSPORTER (EUROFUNG)"/>
    <property type="match status" value="1"/>
</dbReference>
<dbReference type="SUPFAM" id="SSF143865">
    <property type="entry name" value="CorA soluble domain-like"/>
    <property type="match status" value="1"/>
</dbReference>
<dbReference type="NCBIfam" id="TIGR00383">
    <property type="entry name" value="corA"/>
    <property type="match status" value="1"/>
</dbReference>
<dbReference type="GO" id="GO:0050897">
    <property type="term" value="F:cobalt ion binding"/>
    <property type="evidence" value="ECO:0007669"/>
    <property type="project" value="TreeGrafter"/>
</dbReference>
<evidence type="ECO:0000256" key="9">
    <source>
        <dbReference type="ARBA" id="ARBA00023136"/>
    </source>
</evidence>
<keyword evidence="6 12" id="KW-0460">Magnesium</keyword>
<dbReference type="GO" id="GO:0015087">
    <property type="term" value="F:cobalt ion transmembrane transporter activity"/>
    <property type="evidence" value="ECO:0007669"/>
    <property type="project" value="UniProtKB-UniRule"/>
</dbReference>
<dbReference type="GO" id="GO:0015095">
    <property type="term" value="F:magnesium ion transmembrane transporter activity"/>
    <property type="evidence" value="ECO:0007669"/>
    <property type="project" value="UniProtKB-UniRule"/>
</dbReference>
<gene>
    <name evidence="12 13" type="primary">corA</name>
    <name evidence="13" type="ORF">SAMEA4384403_00430</name>
</gene>
<comment type="similarity">
    <text evidence="2 12">Belongs to the CorA metal ion transporter (MIT) (TC 1.A.35) family.</text>
</comment>
<organism evidence="13 14">
    <name type="scientific">Mammaliicoccus stepanovicii</name>
    <dbReference type="NCBI Taxonomy" id="643214"/>
    <lineage>
        <taxon>Bacteria</taxon>
        <taxon>Bacillati</taxon>
        <taxon>Bacillota</taxon>
        <taxon>Bacilli</taxon>
        <taxon>Bacillales</taxon>
        <taxon>Staphylococcaceae</taxon>
        <taxon>Mammaliicoccus</taxon>
    </lineage>
</organism>
<proteinExistence type="inferred from homology"/>
<evidence type="ECO:0000256" key="6">
    <source>
        <dbReference type="ARBA" id="ARBA00022842"/>
    </source>
</evidence>
<keyword evidence="7 12" id="KW-1133">Transmembrane helix</keyword>
<dbReference type="EMBL" id="LT906462">
    <property type="protein sequence ID" value="SNV58150.1"/>
    <property type="molecule type" value="Genomic_DNA"/>
</dbReference>
<feature type="transmembrane region" description="Helical" evidence="12">
    <location>
        <begin position="257"/>
        <end position="277"/>
    </location>
</feature>
<dbReference type="GO" id="GO:0000287">
    <property type="term" value="F:magnesium ion binding"/>
    <property type="evidence" value="ECO:0007669"/>
    <property type="project" value="TreeGrafter"/>
</dbReference>
<evidence type="ECO:0000256" key="2">
    <source>
        <dbReference type="ARBA" id="ARBA00009765"/>
    </source>
</evidence>
<dbReference type="Pfam" id="PF01544">
    <property type="entry name" value="CorA"/>
    <property type="match status" value="1"/>
</dbReference>
<dbReference type="RefSeq" id="WP_095086094.1">
    <property type="nucleotide sequence ID" value="NZ_BMDM01000003.1"/>
</dbReference>
<name>A0A239YHE2_9STAP</name>
<keyword evidence="5 12" id="KW-0812">Transmembrane</keyword>
<accession>A0A239YHE2</accession>
<evidence type="ECO:0000313" key="13">
    <source>
        <dbReference type="EMBL" id="SNV58150.1"/>
    </source>
</evidence>
<keyword evidence="9 12" id="KW-0472">Membrane</keyword>
<evidence type="ECO:0000256" key="11">
    <source>
        <dbReference type="ARBA" id="ARBA00045497"/>
    </source>
</evidence>
<comment type="catalytic activity">
    <reaction evidence="10">
        <text>Mg(2+)(in) = Mg(2+)(out)</text>
        <dbReference type="Rhea" id="RHEA:29827"/>
        <dbReference type="ChEBI" id="CHEBI:18420"/>
    </reaction>
</comment>
<dbReference type="Gene3D" id="1.20.58.340">
    <property type="entry name" value="Magnesium transport protein CorA, transmembrane region"/>
    <property type="match status" value="2"/>
</dbReference>
<dbReference type="FunFam" id="1.20.58.340:FF:000004">
    <property type="entry name" value="Magnesium transport protein CorA"/>
    <property type="match status" value="1"/>
</dbReference>
<evidence type="ECO:0000256" key="10">
    <source>
        <dbReference type="ARBA" id="ARBA00034269"/>
    </source>
</evidence>
<keyword evidence="4 12" id="KW-1003">Cell membrane</keyword>
<dbReference type="Gene3D" id="3.30.460.20">
    <property type="entry name" value="CorA soluble domain-like"/>
    <property type="match status" value="1"/>
</dbReference>
<evidence type="ECO:0000256" key="12">
    <source>
        <dbReference type="RuleBase" id="RU362010"/>
    </source>
</evidence>
<dbReference type="GO" id="GO:0005886">
    <property type="term" value="C:plasma membrane"/>
    <property type="evidence" value="ECO:0007669"/>
    <property type="project" value="UniProtKB-SubCell"/>
</dbReference>
<comment type="subcellular location">
    <subcellularLocation>
        <location evidence="1">Cell membrane</location>
        <topology evidence="1">Multi-pass membrane protein</topology>
    </subcellularLocation>
    <subcellularLocation>
        <location evidence="12">Membrane</location>
        <topology evidence="12">Multi-pass membrane protein</topology>
    </subcellularLocation>
</comment>
<evidence type="ECO:0000256" key="5">
    <source>
        <dbReference type="ARBA" id="ARBA00022692"/>
    </source>
</evidence>